<dbReference type="PANTHER" id="PTHR30570:SF1">
    <property type="entry name" value="PHOSPHATE-BINDING PROTEIN PSTS"/>
    <property type="match status" value="1"/>
</dbReference>
<dbReference type="InterPro" id="IPR050811">
    <property type="entry name" value="Phosphate_ABC_transporter"/>
</dbReference>
<organism evidence="3 4">
    <name type="scientific">Paenimyroides tangerinum</name>
    <dbReference type="NCBI Taxonomy" id="2488728"/>
    <lineage>
        <taxon>Bacteria</taxon>
        <taxon>Pseudomonadati</taxon>
        <taxon>Bacteroidota</taxon>
        <taxon>Flavobacteriia</taxon>
        <taxon>Flavobacteriales</taxon>
        <taxon>Flavobacteriaceae</taxon>
        <taxon>Paenimyroides</taxon>
    </lineage>
</organism>
<dbReference type="OrthoDB" id="1450880at2"/>
<sequence length="299" mass="33733">MKKYLFSIGFLAFSAFLVTCKNEQKNEEIKETYATGSTSVFVEESIVPIFDDINQVFMNTYDKANVTIVPKTENEIVNYILQDSVKIAVLPRMLNDRELKPFEGKKVISQTAFAKDAIIFVNSKNSQDSIINLTDIIELIKNPDLKSDHAFVFDNINSSLTQYFKNKAGVTEFGDNVYFAKDTKEVVSYTSKNPKAIGIVGINWLLQPDEEIQKVKKDLKSMSVLNENDKKYYLPTQSTIADDSYPLIRELYIIEAQGFSGLGKGISSFAASDRGQRIVLKSGLFPIKQPTREIIIKTN</sequence>
<gene>
    <name evidence="3" type="ORF">EG240_02115</name>
</gene>
<feature type="domain" description="PBP" evidence="2">
    <location>
        <begin position="38"/>
        <end position="273"/>
    </location>
</feature>
<keyword evidence="4" id="KW-1185">Reference proteome</keyword>
<dbReference type="RefSeq" id="WP_125016921.1">
    <property type="nucleotide sequence ID" value="NZ_RQVQ01000003.1"/>
</dbReference>
<reference evidence="3 4" key="1">
    <citation type="submission" date="2018-11" db="EMBL/GenBank/DDBJ databases">
        <title>Flavobacterium sp. nov., YIM 102701-2 draft genome.</title>
        <authorList>
            <person name="Li G."/>
            <person name="Jiang Y."/>
        </authorList>
    </citation>
    <scope>NUCLEOTIDE SEQUENCE [LARGE SCALE GENOMIC DNA]</scope>
    <source>
        <strain evidence="3 4">YIM 102701-2</strain>
    </source>
</reference>
<accession>A0A3P3WCE6</accession>
<keyword evidence="1" id="KW-0732">Signal</keyword>
<evidence type="ECO:0000259" key="2">
    <source>
        <dbReference type="Pfam" id="PF12849"/>
    </source>
</evidence>
<protein>
    <submittedName>
        <fullName evidence="3">Phosphate ABC transporter substrate-binding protein, PhoT family</fullName>
    </submittedName>
</protein>
<dbReference type="SUPFAM" id="SSF53850">
    <property type="entry name" value="Periplasmic binding protein-like II"/>
    <property type="match status" value="1"/>
</dbReference>
<evidence type="ECO:0000256" key="1">
    <source>
        <dbReference type="ARBA" id="ARBA00022729"/>
    </source>
</evidence>
<dbReference type="PANTHER" id="PTHR30570">
    <property type="entry name" value="PERIPLASMIC PHOSPHATE BINDING COMPONENT OF PHOSPHATE ABC TRANSPORTER"/>
    <property type="match status" value="1"/>
</dbReference>
<proteinExistence type="predicted"/>
<evidence type="ECO:0000313" key="3">
    <source>
        <dbReference type="EMBL" id="RRJ92832.1"/>
    </source>
</evidence>
<evidence type="ECO:0000313" key="4">
    <source>
        <dbReference type="Proteomes" id="UP000275719"/>
    </source>
</evidence>
<dbReference type="Proteomes" id="UP000275719">
    <property type="component" value="Unassembled WGS sequence"/>
</dbReference>
<comment type="caution">
    <text evidence="3">The sequence shown here is derived from an EMBL/GenBank/DDBJ whole genome shotgun (WGS) entry which is preliminary data.</text>
</comment>
<dbReference type="AlphaFoldDB" id="A0A3P3WCE6"/>
<dbReference type="InterPro" id="IPR024370">
    <property type="entry name" value="PBP_domain"/>
</dbReference>
<dbReference type="Pfam" id="PF12849">
    <property type="entry name" value="PBP_like_2"/>
    <property type="match status" value="1"/>
</dbReference>
<dbReference type="Gene3D" id="3.40.190.10">
    <property type="entry name" value="Periplasmic binding protein-like II"/>
    <property type="match status" value="2"/>
</dbReference>
<name>A0A3P3WCE6_9FLAO</name>
<dbReference type="EMBL" id="RQVQ01000003">
    <property type="protein sequence ID" value="RRJ92832.1"/>
    <property type="molecule type" value="Genomic_DNA"/>
</dbReference>